<keyword evidence="6" id="KW-0479">Metal-binding</keyword>
<dbReference type="SUPFAM" id="SSF52343">
    <property type="entry name" value="Ferredoxin reductase-like, C-terminal NADP-linked domain"/>
    <property type="match status" value="1"/>
</dbReference>
<dbReference type="GO" id="GO:0016491">
    <property type="term" value="F:oxidoreductase activity"/>
    <property type="evidence" value="ECO:0007669"/>
    <property type="project" value="UniProtKB-KW"/>
</dbReference>
<comment type="cofactor">
    <cofactor evidence="1">
        <name>FAD</name>
        <dbReference type="ChEBI" id="CHEBI:57692"/>
    </cofactor>
</comment>
<dbReference type="Pfam" id="PF00970">
    <property type="entry name" value="FAD_binding_6"/>
    <property type="match status" value="1"/>
</dbReference>
<comment type="subcellular location">
    <subcellularLocation>
        <location evidence="2">Membrane</location>
        <topology evidence="2">Multi-pass membrane protein</topology>
    </subcellularLocation>
</comment>
<proteinExistence type="predicted"/>
<dbReference type="InterPro" id="IPR050415">
    <property type="entry name" value="MRET"/>
</dbReference>
<dbReference type="GO" id="GO:0016020">
    <property type="term" value="C:membrane"/>
    <property type="evidence" value="ECO:0007669"/>
    <property type="project" value="UniProtKB-SubCell"/>
</dbReference>
<feature type="domain" description="FAD-binding FR-type" evidence="14">
    <location>
        <begin position="186"/>
        <end position="288"/>
    </location>
</feature>
<evidence type="ECO:0000256" key="1">
    <source>
        <dbReference type="ARBA" id="ARBA00001974"/>
    </source>
</evidence>
<dbReference type="Pfam" id="PF00175">
    <property type="entry name" value="NAD_binding_1"/>
    <property type="match status" value="1"/>
</dbReference>
<evidence type="ECO:0000256" key="12">
    <source>
        <dbReference type="ARBA" id="ARBA00023136"/>
    </source>
</evidence>
<evidence type="ECO:0000256" key="11">
    <source>
        <dbReference type="ARBA" id="ARBA00023014"/>
    </source>
</evidence>
<keyword evidence="3" id="KW-0285">Flavoprotein</keyword>
<evidence type="ECO:0000256" key="9">
    <source>
        <dbReference type="ARBA" id="ARBA00023002"/>
    </source>
</evidence>
<organism evidence="15 16">
    <name type="scientific">Nitrosomonas communis</name>
    <dbReference type="NCBI Taxonomy" id="44574"/>
    <lineage>
        <taxon>Bacteria</taxon>
        <taxon>Pseudomonadati</taxon>
        <taxon>Pseudomonadota</taxon>
        <taxon>Betaproteobacteria</taxon>
        <taxon>Nitrosomonadales</taxon>
        <taxon>Nitrosomonadaceae</taxon>
        <taxon>Nitrosomonas</taxon>
    </lineage>
</organism>
<keyword evidence="10" id="KW-0408">Iron</keyword>
<dbReference type="PANTHER" id="PTHR47354">
    <property type="entry name" value="NADH OXIDOREDUCTASE HCR"/>
    <property type="match status" value="1"/>
</dbReference>
<name>A0A1H2TL05_9PROT</name>
<protein>
    <submittedName>
        <fullName evidence="15">Predicted ferric reductase</fullName>
    </submittedName>
</protein>
<dbReference type="Pfam" id="PF01794">
    <property type="entry name" value="Ferric_reduct"/>
    <property type="match status" value="1"/>
</dbReference>
<accession>A0A1H2TL05</accession>
<reference evidence="15 16" key="1">
    <citation type="submission" date="2016-10" db="EMBL/GenBank/DDBJ databases">
        <authorList>
            <person name="de Groot N.N."/>
        </authorList>
    </citation>
    <scope>NUCLEOTIDE SEQUENCE [LARGE SCALE GENOMIC DNA]</scope>
    <source>
        <strain evidence="15 16">Nm110</strain>
    </source>
</reference>
<feature type="transmembrane region" description="Helical" evidence="13">
    <location>
        <begin position="162"/>
        <end position="180"/>
    </location>
</feature>
<dbReference type="SUPFAM" id="SSF63380">
    <property type="entry name" value="Riboflavin synthase domain-like"/>
    <property type="match status" value="1"/>
</dbReference>
<dbReference type="InterPro" id="IPR039261">
    <property type="entry name" value="FNR_nucleotide-bd"/>
</dbReference>
<keyword evidence="12 13" id="KW-0472">Membrane</keyword>
<evidence type="ECO:0000256" key="8">
    <source>
        <dbReference type="ARBA" id="ARBA00022989"/>
    </source>
</evidence>
<evidence type="ECO:0000313" key="15">
    <source>
        <dbReference type="EMBL" id="SDW43954.1"/>
    </source>
</evidence>
<dbReference type="AlphaFoldDB" id="A0A1H2TL05"/>
<keyword evidence="5" id="KW-0001">2Fe-2S</keyword>
<evidence type="ECO:0000256" key="7">
    <source>
        <dbReference type="ARBA" id="ARBA00022827"/>
    </source>
</evidence>
<dbReference type="InterPro" id="IPR008333">
    <property type="entry name" value="Cbr1-like_FAD-bd_dom"/>
</dbReference>
<dbReference type="InterPro" id="IPR017927">
    <property type="entry name" value="FAD-bd_FR_type"/>
</dbReference>
<evidence type="ECO:0000256" key="10">
    <source>
        <dbReference type="ARBA" id="ARBA00023004"/>
    </source>
</evidence>
<dbReference type="PROSITE" id="PS51384">
    <property type="entry name" value="FAD_FR"/>
    <property type="match status" value="1"/>
</dbReference>
<evidence type="ECO:0000256" key="2">
    <source>
        <dbReference type="ARBA" id="ARBA00004141"/>
    </source>
</evidence>
<feature type="transmembrane region" description="Helical" evidence="13">
    <location>
        <begin position="139"/>
        <end position="156"/>
    </location>
</feature>
<evidence type="ECO:0000256" key="6">
    <source>
        <dbReference type="ARBA" id="ARBA00022723"/>
    </source>
</evidence>
<evidence type="ECO:0000256" key="13">
    <source>
        <dbReference type="SAM" id="Phobius"/>
    </source>
</evidence>
<dbReference type="GO" id="GO:0051537">
    <property type="term" value="F:2 iron, 2 sulfur cluster binding"/>
    <property type="evidence" value="ECO:0007669"/>
    <property type="project" value="UniProtKB-KW"/>
</dbReference>
<dbReference type="EMBL" id="FNNH01000011">
    <property type="protein sequence ID" value="SDW43954.1"/>
    <property type="molecule type" value="Genomic_DNA"/>
</dbReference>
<evidence type="ECO:0000313" key="16">
    <source>
        <dbReference type="Proteomes" id="UP000183454"/>
    </source>
</evidence>
<dbReference type="Gene3D" id="3.40.50.80">
    <property type="entry name" value="Nucleotide-binding domain of ferredoxin-NADP reductase (FNR) module"/>
    <property type="match status" value="1"/>
</dbReference>
<feature type="transmembrane region" description="Helical" evidence="13">
    <location>
        <begin position="25"/>
        <end position="47"/>
    </location>
</feature>
<dbReference type="Gene3D" id="2.40.30.10">
    <property type="entry name" value="Translation factors"/>
    <property type="match status" value="1"/>
</dbReference>
<keyword evidence="9" id="KW-0560">Oxidoreductase</keyword>
<evidence type="ECO:0000259" key="14">
    <source>
        <dbReference type="PROSITE" id="PS51384"/>
    </source>
</evidence>
<keyword evidence="8 13" id="KW-1133">Transmembrane helix</keyword>
<keyword evidence="7" id="KW-0274">FAD</keyword>
<feature type="transmembrane region" description="Helical" evidence="13">
    <location>
        <begin position="108"/>
        <end position="127"/>
    </location>
</feature>
<dbReference type="Proteomes" id="UP000183454">
    <property type="component" value="Unassembled WGS sequence"/>
</dbReference>
<keyword evidence="4 13" id="KW-0812">Transmembrane</keyword>
<feature type="transmembrane region" description="Helical" evidence="13">
    <location>
        <begin position="68"/>
        <end position="88"/>
    </location>
</feature>
<dbReference type="GO" id="GO:0050660">
    <property type="term" value="F:flavin adenine dinucleotide binding"/>
    <property type="evidence" value="ECO:0007669"/>
    <property type="project" value="TreeGrafter"/>
</dbReference>
<dbReference type="GO" id="GO:0046872">
    <property type="term" value="F:metal ion binding"/>
    <property type="evidence" value="ECO:0007669"/>
    <property type="project" value="UniProtKB-KW"/>
</dbReference>
<sequence>MKYIIIALALLPALMKISSLPFNAYGFGLLSGWLGMSLIAASLLLIIREPAWTDWFGGLQHMYLWHHRMGMMGYVLLLAHPLILSSHYFELDLDVAWQYLSPFNPDPINMVGWTGLITFMLGLAATFTQRLSYSLWRRLHMLLVGAIMLGLGHIWMADSSSVSFVIACFTVALAIGWRIIRGDYGIGAFPYEVNAVYHPTEQITEVSLRSLAKPMLIAPGQFVNAAFFQGPNFQGCGEFHPYTVSRVAKDGSLSLNIKALGYCTKHIQSLEPGVAVHLQGPYGNFLLDRPFSPEIWIAAGIGITPFLALLRSDKVDQKTDLIYLHREKENVPFEKELQTYAANQELLHFHSLAMENDPTLLFKWLASISRLKEQQIYLCGPPLLIALTTSWLQEQGVSRRQIHFEQFDFR</sequence>
<dbReference type="RefSeq" id="WP_074666441.1">
    <property type="nucleotide sequence ID" value="NZ_FNNH01000011.1"/>
</dbReference>
<evidence type="ECO:0000256" key="3">
    <source>
        <dbReference type="ARBA" id="ARBA00022630"/>
    </source>
</evidence>
<dbReference type="InterPro" id="IPR013130">
    <property type="entry name" value="Fe3_Rdtase_TM_dom"/>
</dbReference>
<evidence type="ECO:0000256" key="5">
    <source>
        <dbReference type="ARBA" id="ARBA00022714"/>
    </source>
</evidence>
<evidence type="ECO:0000256" key="4">
    <source>
        <dbReference type="ARBA" id="ARBA00022692"/>
    </source>
</evidence>
<dbReference type="InterPro" id="IPR017938">
    <property type="entry name" value="Riboflavin_synthase-like_b-brl"/>
</dbReference>
<keyword evidence="11" id="KW-0411">Iron-sulfur</keyword>
<gene>
    <name evidence="15" type="ORF">SAMN05421882_101142</name>
</gene>
<dbReference type="PANTHER" id="PTHR47354:SF8">
    <property type="entry name" value="1,2-PHENYLACETYL-COA EPOXIDASE, SUBUNIT E"/>
    <property type="match status" value="1"/>
</dbReference>
<dbReference type="PRINTS" id="PR00409">
    <property type="entry name" value="PHDIOXRDTASE"/>
</dbReference>
<dbReference type="InterPro" id="IPR001433">
    <property type="entry name" value="OxRdtase_FAD/NAD-bd"/>
</dbReference>